<keyword evidence="1" id="KW-0472">Membrane</keyword>
<organism evidence="2">
    <name type="scientific">Caldilinea aerophila</name>
    <dbReference type="NCBI Taxonomy" id="133453"/>
    <lineage>
        <taxon>Bacteria</taxon>
        <taxon>Bacillati</taxon>
        <taxon>Chloroflexota</taxon>
        <taxon>Caldilineae</taxon>
        <taxon>Caldilineales</taxon>
        <taxon>Caldilineaceae</taxon>
        <taxon>Caldilinea</taxon>
    </lineage>
</organism>
<keyword evidence="1" id="KW-0812">Transmembrane</keyword>
<sequence length="235" mass="26426">MELREYWMILRRRWWLPVTLAVLVGLISLIQLRPWQPRAAMYSASMRLLVGVLPAAEQDVTAYDPRYYAWLTSEYLVDDFTEVVRSQLFASRVSQRLRDLNIEVPPGMIQGSAATGKLHRIITLSFTWPDAAQLEAIARAAADELTQNTAFYFQQLGTENAGVTLIDGPSVGTVEGGVRQQVELPLRIVLALAVGVGLAFLLHYLDDSVRRPEELEALGLRVIGEIPRKNPRKKK</sequence>
<name>A0A7C1JIY7_9CHLR</name>
<feature type="transmembrane region" description="Helical" evidence="1">
    <location>
        <begin position="188"/>
        <end position="205"/>
    </location>
</feature>
<evidence type="ECO:0000313" key="2">
    <source>
        <dbReference type="EMBL" id="HDX30666.1"/>
    </source>
</evidence>
<accession>A0A7C1JIY7</accession>
<proteinExistence type="predicted"/>
<dbReference type="AlphaFoldDB" id="A0A7C1JIY7"/>
<comment type="caution">
    <text evidence="2">The sequence shown here is derived from an EMBL/GenBank/DDBJ whole genome shotgun (WGS) entry which is preliminary data.</text>
</comment>
<dbReference type="InterPro" id="IPR050445">
    <property type="entry name" value="Bact_polysacc_biosynth/exp"/>
</dbReference>
<dbReference type="GO" id="GO:0004713">
    <property type="term" value="F:protein tyrosine kinase activity"/>
    <property type="evidence" value="ECO:0007669"/>
    <property type="project" value="TreeGrafter"/>
</dbReference>
<dbReference type="EMBL" id="DSMG01000048">
    <property type="protein sequence ID" value="HDX30666.1"/>
    <property type="molecule type" value="Genomic_DNA"/>
</dbReference>
<evidence type="ECO:0008006" key="3">
    <source>
        <dbReference type="Google" id="ProtNLM"/>
    </source>
</evidence>
<evidence type="ECO:0000256" key="1">
    <source>
        <dbReference type="SAM" id="Phobius"/>
    </source>
</evidence>
<gene>
    <name evidence="2" type="ORF">ENQ20_04140</name>
</gene>
<keyword evidence="1" id="KW-1133">Transmembrane helix</keyword>
<dbReference type="PANTHER" id="PTHR32309">
    <property type="entry name" value="TYROSINE-PROTEIN KINASE"/>
    <property type="match status" value="1"/>
</dbReference>
<feature type="transmembrane region" description="Helical" evidence="1">
    <location>
        <begin position="14"/>
        <end position="32"/>
    </location>
</feature>
<dbReference type="GO" id="GO:0005886">
    <property type="term" value="C:plasma membrane"/>
    <property type="evidence" value="ECO:0007669"/>
    <property type="project" value="TreeGrafter"/>
</dbReference>
<protein>
    <recommendedName>
        <fullName evidence="3">Polysaccharide chain length determinant N-terminal domain-containing protein</fullName>
    </recommendedName>
</protein>
<dbReference type="PANTHER" id="PTHR32309:SF13">
    <property type="entry name" value="FERRIC ENTEROBACTIN TRANSPORT PROTEIN FEPE"/>
    <property type="match status" value="1"/>
</dbReference>
<reference evidence="2" key="1">
    <citation type="journal article" date="2020" name="mSystems">
        <title>Genome- and Community-Level Interaction Insights into Carbon Utilization and Element Cycling Functions of Hydrothermarchaeota in Hydrothermal Sediment.</title>
        <authorList>
            <person name="Zhou Z."/>
            <person name="Liu Y."/>
            <person name="Xu W."/>
            <person name="Pan J."/>
            <person name="Luo Z.H."/>
            <person name="Li M."/>
        </authorList>
    </citation>
    <scope>NUCLEOTIDE SEQUENCE [LARGE SCALE GENOMIC DNA]</scope>
    <source>
        <strain evidence="2">SpSt-289</strain>
    </source>
</reference>